<dbReference type="SUPFAM" id="SSF82771">
    <property type="entry name" value="GIY-YIG endonuclease"/>
    <property type="match status" value="1"/>
</dbReference>
<organism evidence="2">
    <name type="scientific">Ignavibacterium album</name>
    <dbReference type="NCBI Taxonomy" id="591197"/>
    <lineage>
        <taxon>Bacteria</taxon>
        <taxon>Pseudomonadati</taxon>
        <taxon>Ignavibacteriota</taxon>
        <taxon>Ignavibacteria</taxon>
        <taxon>Ignavibacteriales</taxon>
        <taxon>Ignavibacteriaceae</taxon>
        <taxon>Ignavibacterium</taxon>
    </lineage>
</organism>
<evidence type="ECO:0000259" key="1">
    <source>
        <dbReference type="Pfam" id="PF01541"/>
    </source>
</evidence>
<dbReference type="InterPro" id="IPR000305">
    <property type="entry name" value="GIY-YIG_endonuc"/>
</dbReference>
<proteinExistence type="predicted"/>
<sequence>MFYTYILKSLKTSKFYFGHSENLSERLKLHNKGKVKFTKPFNLGAFIILKNLHLSRSLPKKNIVQI</sequence>
<dbReference type="AlphaFoldDB" id="A0A7V2ZM66"/>
<dbReference type="EMBL" id="DSUJ01000011">
    <property type="protein sequence ID" value="HFI92408.1"/>
    <property type="molecule type" value="Genomic_DNA"/>
</dbReference>
<comment type="caution">
    <text evidence="2">The sequence shown here is derived from an EMBL/GenBank/DDBJ whole genome shotgun (WGS) entry which is preliminary data.</text>
</comment>
<protein>
    <submittedName>
        <fullName evidence="2">GIY-YIG nuclease family protein</fullName>
    </submittedName>
</protein>
<name>A0A7V2ZM66_9BACT</name>
<dbReference type="Pfam" id="PF01541">
    <property type="entry name" value="GIY-YIG"/>
    <property type="match status" value="1"/>
</dbReference>
<evidence type="ECO:0000313" key="2">
    <source>
        <dbReference type="EMBL" id="HFI92408.1"/>
    </source>
</evidence>
<reference evidence="2" key="1">
    <citation type="journal article" date="2020" name="mSystems">
        <title>Genome- and Community-Level Interaction Insights into Carbon Utilization and Element Cycling Functions of Hydrothermarchaeota in Hydrothermal Sediment.</title>
        <authorList>
            <person name="Zhou Z."/>
            <person name="Liu Y."/>
            <person name="Xu W."/>
            <person name="Pan J."/>
            <person name="Luo Z.H."/>
            <person name="Li M."/>
        </authorList>
    </citation>
    <scope>NUCLEOTIDE SEQUENCE [LARGE SCALE GENOMIC DNA]</scope>
    <source>
        <strain evidence="2">SpSt-479</strain>
    </source>
</reference>
<gene>
    <name evidence="2" type="ORF">ENS31_12905</name>
</gene>
<feature type="domain" description="GIY-YIG" evidence="1">
    <location>
        <begin position="1"/>
        <end position="42"/>
    </location>
</feature>
<accession>A0A7V2ZM66</accession>
<dbReference type="InterPro" id="IPR035901">
    <property type="entry name" value="GIY-YIG_endonuc_sf"/>
</dbReference>
<dbReference type="Gene3D" id="3.40.1440.10">
    <property type="entry name" value="GIY-YIG endonuclease"/>
    <property type="match status" value="1"/>
</dbReference>